<dbReference type="GO" id="GO:0006085">
    <property type="term" value="P:acetyl-CoA biosynthetic process"/>
    <property type="evidence" value="ECO:0007669"/>
    <property type="project" value="TreeGrafter"/>
</dbReference>
<dbReference type="PANTHER" id="PTHR24095">
    <property type="entry name" value="ACETYL-COENZYME A SYNTHETASE"/>
    <property type="match status" value="1"/>
</dbReference>
<dbReference type="InterPro" id="IPR025110">
    <property type="entry name" value="AMP-bd_C"/>
</dbReference>
<protein>
    <recommendedName>
        <fullName evidence="1">AMP-binding enzyme C-terminal domain-containing protein</fullName>
    </recommendedName>
</protein>
<feature type="non-terminal residue" evidence="2">
    <location>
        <position position="1"/>
    </location>
</feature>
<feature type="non-terminal residue" evidence="2">
    <location>
        <position position="49"/>
    </location>
</feature>
<proteinExistence type="predicted"/>
<dbReference type="InterPro" id="IPR045851">
    <property type="entry name" value="AMP-bd_C_sf"/>
</dbReference>
<dbReference type="Pfam" id="PF13193">
    <property type="entry name" value="AMP-binding_C"/>
    <property type="match status" value="1"/>
</dbReference>
<dbReference type="Gene3D" id="3.30.300.30">
    <property type="match status" value="1"/>
</dbReference>
<accession>X1VLS1</accession>
<gene>
    <name evidence="2" type="ORF">S12H4_63253</name>
</gene>
<evidence type="ECO:0000259" key="1">
    <source>
        <dbReference type="Pfam" id="PF13193"/>
    </source>
</evidence>
<dbReference type="GO" id="GO:0003987">
    <property type="term" value="F:acetate-CoA ligase activity"/>
    <property type="evidence" value="ECO:0007669"/>
    <property type="project" value="TreeGrafter"/>
</dbReference>
<feature type="domain" description="AMP-binding enzyme C-terminal" evidence="1">
    <location>
        <begin position="21"/>
        <end position="48"/>
    </location>
</feature>
<sequence length="49" mass="5226">WLLGRDDEVLMVAGHRIGTAELEDIVASHPQVNEAAVVGKADPIKGESM</sequence>
<dbReference type="SUPFAM" id="SSF56801">
    <property type="entry name" value="Acetyl-CoA synthetase-like"/>
    <property type="match status" value="1"/>
</dbReference>
<dbReference type="PANTHER" id="PTHR24095:SF232">
    <property type="entry name" value="ACETYL-COENZYME A SYNTHETASE"/>
    <property type="match status" value="1"/>
</dbReference>
<dbReference type="EMBL" id="BARW01042901">
    <property type="protein sequence ID" value="GAJ16831.1"/>
    <property type="molecule type" value="Genomic_DNA"/>
</dbReference>
<organism evidence="2">
    <name type="scientific">marine sediment metagenome</name>
    <dbReference type="NCBI Taxonomy" id="412755"/>
    <lineage>
        <taxon>unclassified sequences</taxon>
        <taxon>metagenomes</taxon>
        <taxon>ecological metagenomes</taxon>
    </lineage>
</organism>
<comment type="caution">
    <text evidence="2">The sequence shown here is derived from an EMBL/GenBank/DDBJ whole genome shotgun (WGS) entry which is preliminary data.</text>
</comment>
<name>X1VLS1_9ZZZZ</name>
<reference evidence="2" key="1">
    <citation type="journal article" date="2014" name="Front. Microbiol.">
        <title>High frequency of phylogenetically diverse reductive dehalogenase-homologous genes in deep subseafloor sedimentary metagenomes.</title>
        <authorList>
            <person name="Kawai M."/>
            <person name="Futagami T."/>
            <person name="Toyoda A."/>
            <person name="Takaki Y."/>
            <person name="Nishi S."/>
            <person name="Hori S."/>
            <person name="Arai W."/>
            <person name="Tsubouchi T."/>
            <person name="Morono Y."/>
            <person name="Uchiyama I."/>
            <person name="Ito T."/>
            <person name="Fujiyama A."/>
            <person name="Inagaki F."/>
            <person name="Takami H."/>
        </authorList>
    </citation>
    <scope>NUCLEOTIDE SEQUENCE</scope>
    <source>
        <strain evidence="2">Expedition CK06-06</strain>
    </source>
</reference>
<evidence type="ECO:0000313" key="2">
    <source>
        <dbReference type="EMBL" id="GAJ16831.1"/>
    </source>
</evidence>
<dbReference type="AlphaFoldDB" id="X1VLS1"/>